<gene>
    <name evidence="1" type="ORF">PDESU_04924</name>
</gene>
<name>A0A6C2U913_PONDE</name>
<keyword evidence="2" id="KW-1185">Reference proteome</keyword>
<protein>
    <submittedName>
        <fullName evidence="1">Uncharacterized protein</fullName>
    </submittedName>
</protein>
<evidence type="ECO:0000313" key="2">
    <source>
        <dbReference type="Proteomes" id="UP000366872"/>
    </source>
</evidence>
<dbReference type="AlphaFoldDB" id="A0A6C2U913"/>
<evidence type="ECO:0000313" key="1">
    <source>
        <dbReference type="EMBL" id="VGO16333.1"/>
    </source>
</evidence>
<organism evidence="1 2">
    <name type="scientific">Pontiella desulfatans</name>
    <dbReference type="NCBI Taxonomy" id="2750659"/>
    <lineage>
        <taxon>Bacteria</taxon>
        <taxon>Pseudomonadati</taxon>
        <taxon>Kiritimatiellota</taxon>
        <taxon>Kiritimatiellia</taxon>
        <taxon>Kiritimatiellales</taxon>
        <taxon>Pontiellaceae</taxon>
        <taxon>Pontiella</taxon>
    </lineage>
</organism>
<accession>A0A6C2U913</accession>
<sequence length="62" mass="7074">MVLRWRAKMGHRFNLQYTDRLIDPAWSNAVSILSETNGVIEGIDSNFTGSARFYRVGSIPEE</sequence>
<proteinExistence type="predicted"/>
<dbReference type="EMBL" id="CAAHFG010000003">
    <property type="protein sequence ID" value="VGO16333.1"/>
    <property type="molecule type" value="Genomic_DNA"/>
</dbReference>
<dbReference type="Proteomes" id="UP000366872">
    <property type="component" value="Unassembled WGS sequence"/>
</dbReference>
<reference evidence="1 2" key="1">
    <citation type="submission" date="2019-04" db="EMBL/GenBank/DDBJ databases">
        <authorList>
            <person name="Van Vliet M D."/>
        </authorList>
    </citation>
    <scope>NUCLEOTIDE SEQUENCE [LARGE SCALE GENOMIC DNA]</scope>
    <source>
        <strain evidence="1 2">F1</strain>
    </source>
</reference>